<dbReference type="AlphaFoldDB" id="A0A2N9IM88"/>
<gene>
    <name evidence="1" type="ORF">FSB_LOCUS53266</name>
</gene>
<proteinExistence type="predicted"/>
<protein>
    <submittedName>
        <fullName evidence="1">Uncharacterized protein</fullName>
    </submittedName>
</protein>
<dbReference type="EMBL" id="OIVN01006115">
    <property type="protein sequence ID" value="SPD25384.1"/>
    <property type="molecule type" value="Genomic_DNA"/>
</dbReference>
<accession>A0A2N9IM88</accession>
<organism evidence="1">
    <name type="scientific">Fagus sylvatica</name>
    <name type="common">Beechnut</name>
    <dbReference type="NCBI Taxonomy" id="28930"/>
    <lineage>
        <taxon>Eukaryota</taxon>
        <taxon>Viridiplantae</taxon>
        <taxon>Streptophyta</taxon>
        <taxon>Embryophyta</taxon>
        <taxon>Tracheophyta</taxon>
        <taxon>Spermatophyta</taxon>
        <taxon>Magnoliopsida</taxon>
        <taxon>eudicotyledons</taxon>
        <taxon>Gunneridae</taxon>
        <taxon>Pentapetalae</taxon>
        <taxon>rosids</taxon>
        <taxon>fabids</taxon>
        <taxon>Fagales</taxon>
        <taxon>Fagaceae</taxon>
        <taxon>Fagus</taxon>
    </lineage>
</organism>
<sequence length="83" mass="8918">MLGGDFRHPKVVKLKQRWKPILSNTHLGIVAASSRCHLPTPPPLRTILALPPDRIDGLDLVPRAAAPSPSRAHLVSSSVGALF</sequence>
<reference evidence="1" key="1">
    <citation type="submission" date="2018-02" db="EMBL/GenBank/DDBJ databases">
        <authorList>
            <person name="Cohen D.B."/>
            <person name="Kent A.D."/>
        </authorList>
    </citation>
    <scope>NUCLEOTIDE SEQUENCE</scope>
</reference>
<name>A0A2N9IM88_FAGSY</name>
<evidence type="ECO:0000313" key="1">
    <source>
        <dbReference type="EMBL" id="SPD25384.1"/>
    </source>
</evidence>